<evidence type="ECO:0000313" key="2">
    <source>
        <dbReference type="EMBL" id="KAG0569665.1"/>
    </source>
</evidence>
<reference evidence="2 3" key="1">
    <citation type="submission" date="2020-06" db="EMBL/GenBank/DDBJ databases">
        <title>WGS assembly of Ceratodon purpureus strain R40.</title>
        <authorList>
            <person name="Carey S.B."/>
            <person name="Jenkins J."/>
            <person name="Shu S."/>
            <person name="Lovell J.T."/>
            <person name="Sreedasyam A."/>
            <person name="Maumus F."/>
            <person name="Tiley G.P."/>
            <person name="Fernandez-Pozo N."/>
            <person name="Barry K."/>
            <person name="Chen C."/>
            <person name="Wang M."/>
            <person name="Lipzen A."/>
            <person name="Daum C."/>
            <person name="Saski C.A."/>
            <person name="Payton A.C."/>
            <person name="Mcbreen J.C."/>
            <person name="Conrad R.E."/>
            <person name="Kollar L.M."/>
            <person name="Olsson S."/>
            <person name="Huttunen S."/>
            <person name="Landis J.B."/>
            <person name="Wickett N.J."/>
            <person name="Johnson M.G."/>
            <person name="Rensing S.A."/>
            <person name="Grimwood J."/>
            <person name="Schmutz J."/>
            <person name="Mcdaniel S.F."/>
        </authorList>
    </citation>
    <scope>NUCLEOTIDE SEQUENCE [LARGE SCALE GENOMIC DNA]</scope>
    <source>
        <strain evidence="2 3">R40</strain>
    </source>
</reference>
<dbReference type="Proteomes" id="UP000822688">
    <property type="component" value="Chromosome 6"/>
</dbReference>
<protein>
    <submittedName>
        <fullName evidence="2">Uncharacterized protein</fullName>
    </submittedName>
</protein>
<sequence length="109" mass="11958">MEARSGHHCSDGDGGDESNGVARQGPRWGSQLGFVGSQTHHPTTCCETQTKSYHHHHNSTVVVATTIVKLSILAPRSEESPSPEHVPFAINAHLSRSDRENHSFCRTLY</sequence>
<feature type="region of interest" description="Disordered" evidence="1">
    <location>
        <begin position="1"/>
        <end position="42"/>
    </location>
</feature>
<comment type="caution">
    <text evidence="2">The sequence shown here is derived from an EMBL/GenBank/DDBJ whole genome shotgun (WGS) entry which is preliminary data.</text>
</comment>
<gene>
    <name evidence="2" type="ORF">KC19_6G106100</name>
</gene>
<dbReference type="AlphaFoldDB" id="A0A8T0HFC3"/>
<name>A0A8T0HFC3_CERPU</name>
<feature type="compositionally biased region" description="Basic and acidic residues" evidence="1">
    <location>
        <begin position="1"/>
        <end position="11"/>
    </location>
</feature>
<evidence type="ECO:0000313" key="3">
    <source>
        <dbReference type="Proteomes" id="UP000822688"/>
    </source>
</evidence>
<keyword evidence="3" id="KW-1185">Reference proteome</keyword>
<proteinExistence type="predicted"/>
<evidence type="ECO:0000256" key="1">
    <source>
        <dbReference type="SAM" id="MobiDB-lite"/>
    </source>
</evidence>
<dbReference type="EMBL" id="CM026427">
    <property type="protein sequence ID" value="KAG0569665.1"/>
    <property type="molecule type" value="Genomic_DNA"/>
</dbReference>
<organism evidence="2 3">
    <name type="scientific">Ceratodon purpureus</name>
    <name type="common">Fire moss</name>
    <name type="synonym">Dicranum purpureum</name>
    <dbReference type="NCBI Taxonomy" id="3225"/>
    <lineage>
        <taxon>Eukaryota</taxon>
        <taxon>Viridiplantae</taxon>
        <taxon>Streptophyta</taxon>
        <taxon>Embryophyta</taxon>
        <taxon>Bryophyta</taxon>
        <taxon>Bryophytina</taxon>
        <taxon>Bryopsida</taxon>
        <taxon>Dicranidae</taxon>
        <taxon>Pseudoditrichales</taxon>
        <taxon>Ditrichaceae</taxon>
        <taxon>Ceratodon</taxon>
    </lineage>
</organism>
<accession>A0A8T0HFC3</accession>